<reference evidence="2 3" key="1">
    <citation type="submission" date="2023-03" db="EMBL/GenBank/DDBJ databases">
        <title>High-quality genome of Scylla paramamosain provides insights in environmental adaptation.</title>
        <authorList>
            <person name="Zhang L."/>
        </authorList>
    </citation>
    <scope>NUCLEOTIDE SEQUENCE [LARGE SCALE GENOMIC DNA]</scope>
    <source>
        <strain evidence="2">LZ_2023a</strain>
        <tissue evidence="2">Muscle</tissue>
    </source>
</reference>
<feature type="compositionally biased region" description="Basic and acidic residues" evidence="1">
    <location>
        <begin position="42"/>
        <end position="52"/>
    </location>
</feature>
<dbReference type="Proteomes" id="UP001487740">
    <property type="component" value="Unassembled WGS sequence"/>
</dbReference>
<feature type="region of interest" description="Disordered" evidence="1">
    <location>
        <begin position="28"/>
        <end position="57"/>
    </location>
</feature>
<keyword evidence="3" id="KW-1185">Reference proteome</keyword>
<evidence type="ECO:0000256" key="1">
    <source>
        <dbReference type="SAM" id="MobiDB-lite"/>
    </source>
</evidence>
<dbReference type="EMBL" id="JARAKH010000030">
    <property type="protein sequence ID" value="KAK8386996.1"/>
    <property type="molecule type" value="Genomic_DNA"/>
</dbReference>
<evidence type="ECO:0000313" key="3">
    <source>
        <dbReference type="Proteomes" id="UP001487740"/>
    </source>
</evidence>
<sequence>MEPVSPGAVGIRSSLSLCGQAFRCAVPVRGGKDEEDEENDEEGKPAEEDKAGEGGGGGGVCLIASLVSGRGAVHNSEPQRDCDGDWRVVVVVPYNLTKMRKRMTDEDRQTP</sequence>
<protein>
    <submittedName>
        <fullName evidence="2">Uncharacterized protein</fullName>
    </submittedName>
</protein>
<evidence type="ECO:0000313" key="2">
    <source>
        <dbReference type="EMBL" id="KAK8386996.1"/>
    </source>
</evidence>
<gene>
    <name evidence="2" type="ORF">O3P69_017975</name>
</gene>
<name>A0AAW0TI78_SCYPA</name>
<comment type="caution">
    <text evidence="2">The sequence shown here is derived from an EMBL/GenBank/DDBJ whole genome shotgun (WGS) entry which is preliminary data.</text>
</comment>
<proteinExistence type="predicted"/>
<dbReference type="AlphaFoldDB" id="A0AAW0TI78"/>
<accession>A0AAW0TI78</accession>
<organism evidence="2 3">
    <name type="scientific">Scylla paramamosain</name>
    <name type="common">Mud crab</name>
    <dbReference type="NCBI Taxonomy" id="85552"/>
    <lineage>
        <taxon>Eukaryota</taxon>
        <taxon>Metazoa</taxon>
        <taxon>Ecdysozoa</taxon>
        <taxon>Arthropoda</taxon>
        <taxon>Crustacea</taxon>
        <taxon>Multicrustacea</taxon>
        <taxon>Malacostraca</taxon>
        <taxon>Eumalacostraca</taxon>
        <taxon>Eucarida</taxon>
        <taxon>Decapoda</taxon>
        <taxon>Pleocyemata</taxon>
        <taxon>Brachyura</taxon>
        <taxon>Eubrachyura</taxon>
        <taxon>Portunoidea</taxon>
        <taxon>Portunidae</taxon>
        <taxon>Portuninae</taxon>
        <taxon>Scylla</taxon>
    </lineage>
</organism>